<name>A0A6A4R6C9_9RHOB</name>
<evidence type="ECO:0000313" key="2">
    <source>
        <dbReference type="Proteomes" id="UP000441586"/>
    </source>
</evidence>
<dbReference type="Gene3D" id="1.25.40.10">
    <property type="entry name" value="Tetratricopeptide repeat domain"/>
    <property type="match status" value="1"/>
</dbReference>
<evidence type="ECO:0008006" key="3">
    <source>
        <dbReference type="Google" id="ProtNLM"/>
    </source>
</evidence>
<dbReference type="SUPFAM" id="SSF48452">
    <property type="entry name" value="TPR-like"/>
    <property type="match status" value="1"/>
</dbReference>
<comment type="caution">
    <text evidence="1">The sequence shown here is derived from an EMBL/GenBank/DDBJ whole genome shotgun (WGS) entry which is preliminary data.</text>
</comment>
<organism evidence="1 2">
    <name type="scientific">Parasedimentitalea maritima</name>
    <dbReference type="NCBI Taxonomy" id="2578117"/>
    <lineage>
        <taxon>Bacteria</taxon>
        <taxon>Pseudomonadati</taxon>
        <taxon>Pseudomonadota</taxon>
        <taxon>Alphaproteobacteria</taxon>
        <taxon>Rhodobacterales</taxon>
        <taxon>Paracoccaceae</taxon>
        <taxon>Parasedimentitalea</taxon>
    </lineage>
</organism>
<dbReference type="InterPro" id="IPR011990">
    <property type="entry name" value="TPR-like_helical_dom_sf"/>
</dbReference>
<dbReference type="Proteomes" id="UP000441586">
    <property type="component" value="Unassembled WGS sequence"/>
</dbReference>
<dbReference type="RefSeq" id="WP_158981826.1">
    <property type="nucleotide sequence ID" value="NZ_WSFO01000026.1"/>
</dbReference>
<accession>A0A6A4R6C9</accession>
<reference evidence="1 2" key="1">
    <citation type="submission" date="2019-12" db="EMBL/GenBank/DDBJ databases">
        <authorList>
            <person name="Zhang Y.-J."/>
        </authorList>
    </citation>
    <scope>NUCLEOTIDE SEQUENCE [LARGE SCALE GENOMIC DNA]</scope>
    <source>
        <strain evidence="1 2">H18S-6</strain>
    </source>
</reference>
<gene>
    <name evidence="1" type="ORF">GP644_23215</name>
</gene>
<protein>
    <recommendedName>
        <fullName evidence="3">Tetratricopeptide repeat-containing protein</fullName>
    </recommendedName>
</protein>
<proteinExistence type="predicted"/>
<evidence type="ECO:0000313" key="1">
    <source>
        <dbReference type="EMBL" id="KAE9624747.1"/>
    </source>
</evidence>
<dbReference type="EMBL" id="WSFO01000026">
    <property type="protein sequence ID" value="KAE9624747.1"/>
    <property type="molecule type" value="Genomic_DNA"/>
</dbReference>
<dbReference type="AlphaFoldDB" id="A0A6A4R6C9"/>
<sequence length="287" mass="31370">MKFEHLWDFNDLPATRQRLSERFEVVRATDQLEEAACILTQLARIDGLEGAFAVAEAKLAIACDLATNQSGEAAVRIALETGRLARDQGDVDRAERSFQLAARQARVSGLYTLALDALHMQAIAASPERAMQLADDAQSLIDCGDPGLRGWLGPILNNLGWTMFDAHRYEDALNCFRRDALLRAELGATVERQIADWNAGFVLRKAGRLEEAEATQAALESEVGESGTGIAFVFEERAELSAARGDWPAARRYAEKALVAHRGDGISNAEEPEKFARLAALQNDASD</sequence>